<evidence type="ECO:0000313" key="3">
    <source>
        <dbReference type="Proteomes" id="UP000015577"/>
    </source>
</evidence>
<reference evidence="2 3" key="1">
    <citation type="submission" date="2013-05" db="EMBL/GenBank/DDBJ databases">
        <authorList>
            <person name="Abdel-Raheem S.T."/>
            <person name="Abersold J."/>
            <person name="Andrews J.S."/>
            <person name="Atwater A.R."/>
            <person name="Bell M.N."/>
            <person name="Bennett R.M."/>
            <person name="Brooks S.D."/>
            <person name="Danek A."/>
            <person name="Forsyth M.H."/>
            <person name="Han Y."/>
            <person name="Kamara O.S."/>
            <person name="Leslie K.A."/>
            <person name="Morse M."/>
            <person name="Pellegrino A.J."/>
            <person name="Pence P."/>
            <person name="Plourde J."/>
            <person name="Saha M.S."/>
            <person name="Shaw G.A."/>
            <person name="Taylor J.K."/>
            <person name="Whitney A."/>
            <person name="Williamson K.E."/>
            <person name="Zahn M."/>
            <person name="Bradley K.W."/>
            <person name="Khaja R."/>
            <person name="Lewis M.F."/>
            <person name="Barker L.P."/>
            <person name="Asai D.J."/>
            <person name="Bowman C.A."/>
            <person name="Russell D.A."/>
            <person name="Pope W.H."/>
            <person name="Jacobs-Sera D."/>
            <person name="Hendrix R.W."/>
            <person name="Hatfull G.F."/>
        </authorList>
    </citation>
    <scope>NUCLEOTIDE SEQUENCE [LARGE SCALE GENOMIC DNA]</scope>
</reference>
<feature type="region of interest" description="Disordered" evidence="1">
    <location>
        <begin position="62"/>
        <end position="100"/>
    </location>
</feature>
<dbReference type="RefSeq" id="YP_008430727.1">
    <property type="nucleotide sequence ID" value="NC_022086.1"/>
</dbReference>
<dbReference type="EMBL" id="KF017001">
    <property type="protein sequence ID" value="AGT11952.1"/>
    <property type="molecule type" value="Genomic_DNA"/>
</dbReference>
<name>S5Y387_9CAUD</name>
<accession>S5Y387</accession>
<evidence type="ECO:0000313" key="2">
    <source>
        <dbReference type="EMBL" id="AGT11952.1"/>
    </source>
</evidence>
<dbReference type="Pfam" id="PF23829">
    <property type="entry name" value="DUF7199"/>
    <property type="match status" value="1"/>
</dbReference>
<evidence type="ECO:0008006" key="4">
    <source>
        <dbReference type="Google" id="ProtNLM"/>
    </source>
</evidence>
<dbReference type="GeneID" id="16575240"/>
<dbReference type="Proteomes" id="UP000015577">
    <property type="component" value="Segment"/>
</dbReference>
<organism evidence="2 3">
    <name type="scientific">Mycobacterium phage LittleCherry</name>
    <dbReference type="NCBI Taxonomy" id="1340818"/>
    <lineage>
        <taxon>Viruses</taxon>
        <taxon>Duplodnaviria</taxon>
        <taxon>Heunggongvirae</taxon>
        <taxon>Uroviricota</taxon>
        <taxon>Caudoviricetes</taxon>
        <taxon>Benedictvirus</taxon>
        <taxon>Benedictvirus littlecherry</taxon>
    </lineage>
</organism>
<dbReference type="OrthoDB" id="19134at10239"/>
<dbReference type="KEGG" id="vg:16575240"/>
<keyword evidence="3" id="KW-1185">Reference proteome</keyword>
<protein>
    <recommendedName>
        <fullName evidence="4">RDF protein</fullName>
    </recommendedName>
</protein>
<evidence type="ECO:0000256" key="1">
    <source>
        <dbReference type="SAM" id="MobiDB-lite"/>
    </source>
</evidence>
<feature type="compositionally biased region" description="Basic and acidic residues" evidence="1">
    <location>
        <begin position="70"/>
        <end position="91"/>
    </location>
</feature>
<proteinExistence type="predicted"/>
<gene>
    <name evidence="2" type="primary">69</name>
    <name evidence="2" type="ORF">PBI_LITTLECHERRY_69</name>
</gene>
<dbReference type="InterPro" id="IPR055623">
    <property type="entry name" value="DUF7199"/>
</dbReference>
<sequence>MFELPRWLALVVAVYLSALIVLFFGSATARADSWDCTPRSEKHVTEHGGLRADSIWHVAHGELPTCEPKSAGRERSHDDSRKKEDEKDSKSKFCRKHWFC</sequence>